<dbReference type="Proteomes" id="UP000521943">
    <property type="component" value="Unassembled WGS sequence"/>
</dbReference>
<keyword evidence="1" id="KW-0175">Coiled coil</keyword>
<feature type="region of interest" description="Disordered" evidence="2">
    <location>
        <begin position="1"/>
        <end position="60"/>
    </location>
</feature>
<keyword evidence="3" id="KW-0812">Transmembrane</keyword>
<keyword evidence="3" id="KW-0472">Membrane</keyword>
<dbReference type="OrthoDB" id="3147752at2759"/>
<feature type="region of interest" description="Disordered" evidence="2">
    <location>
        <begin position="172"/>
        <end position="323"/>
    </location>
</feature>
<accession>A0A8H6HS53</accession>
<feature type="compositionally biased region" description="Polar residues" evidence="2">
    <location>
        <begin position="12"/>
        <end position="33"/>
    </location>
</feature>
<feature type="coiled-coil region" evidence="1">
    <location>
        <begin position="399"/>
        <end position="451"/>
    </location>
</feature>
<evidence type="ECO:0000313" key="5">
    <source>
        <dbReference type="Proteomes" id="UP000521943"/>
    </source>
</evidence>
<evidence type="ECO:0000256" key="3">
    <source>
        <dbReference type="SAM" id="Phobius"/>
    </source>
</evidence>
<feature type="transmembrane region" description="Helical" evidence="3">
    <location>
        <begin position="766"/>
        <end position="787"/>
    </location>
</feature>
<feature type="compositionally biased region" description="Basic and acidic residues" evidence="2">
    <location>
        <begin position="176"/>
        <end position="188"/>
    </location>
</feature>
<dbReference type="AlphaFoldDB" id="A0A8H6HS53"/>
<reference evidence="4 5" key="1">
    <citation type="submission" date="2020-07" db="EMBL/GenBank/DDBJ databases">
        <title>Comparative genomics of pyrophilous fungi reveals a link between fire events and developmental genes.</title>
        <authorList>
            <consortium name="DOE Joint Genome Institute"/>
            <person name="Steindorff A.S."/>
            <person name="Carver A."/>
            <person name="Calhoun S."/>
            <person name="Stillman K."/>
            <person name="Liu H."/>
            <person name="Lipzen A."/>
            <person name="Pangilinan J."/>
            <person name="Labutti K."/>
            <person name="Bruns T.D."/>
            <person name="Grigoriev I.V."/>
        </authorList>
    </citation>
    <scope>NUCLEOTIDE SEQUENCE [LARGE SCALE GENOMIC DNA]</scope>
    <source>
        <strain evidence="4 5">CBS 144469</strain>
    </source>
</reference>
<evidence type="ECO:0000256" key="2">
    <source>
        <dbReference type="SAM" id="MobiDB-lite"/>
    </source>
</evidence>
<evidence type="ECO:0000256" key="1">
    <source>
        <dbReference type="SAM" id="Coils"/>
    </source>
</evidence>
<organism evidence="4 5">
    <name type="scientific">Ephemerocybe angulata</name>
    <dbReference type="NCBI Taxonomy" id="980116"/>
    <lineage>
        <taxon>Eukaryota</taxon>
        <taxon>Fungi</taxon>
        <taxon>Dikarya</taxon>
        <taxon>Basidiomycota</taxon>
        <taxon>Agaricomycotina</taxon>
        <taxon>Agaricomycetes</taxon>
        <taxon>Agaricomycetidae</taxon>
        <taxon>Agaricales</taxon>
        <taxon>Agaricineae</taxon>
        <taxon>Psathyrellaceae</taxon>
        <taxon>Ephemerocybe</taxon>
    </lineage>
</organism>
<name>A0A8H6HS53_9AGAR</name>
<feature type="compositionally biased region" description="Basic and acidic residues" evidence="2">
    <location>
        <begin position="517"/>
        <end position="540"/>
    </location>
</feature>
<keyword evidence="5" id="KW-1185">Reference proteome</keyword>
<evidence type="ECO:0000313" key="4">
    <source>
        <dbReference type="EMBL" id="KAF6752169.1"/>
    </source>
</evidence>
<protein>
    <submittedName>
        <fullName evidence="4">Uncharacterized protein</fullName>
    </submittedName>
</protein>
<feature type="compositionally biased region" description="Basic and acidic residues" evidence="2">
    <location>
        <begin position="1"/>
        <end position="11"/>
    </location>
</feature>
<feature type="compositionally biased region" description="Basic and acidic residues" evidence="2">
    <location>
        <begin position="220"/>
        <end position="239"/>
    </location>
</feature>
<gene>
    <name evidence="4" type="ORF">DFP72DRAFT_1070489</name>
</gene>
<sequence>MTDHKDPRDRNPNTTNAHGLVSEQQMPSLTSNTEDMEDSELSNQVREPVTTPDPPSLTQVLEGAEDPMGIASALSDSPGQVTMNTTGEMNMGSKAVGNPMFNLRTPPMDIDELGLGNKTKKDEGETLDPLSSEGVGRVKIASSSAEGSTKASSVTAKALSDILLHNTSAKLGSGEVRTEDDQKYREGDMESDDQQGHFHLARREKTGTVITEDAIINLSEEAKRPKEDEERSEAEKEADPQLGAEADIEERRKAEAEATTAADEAQTPEVDQPDAEIEGSSDDPDSDDSTILDQATEDDSGRGDPMAASSPGPEVQDPAEDATLAAQTQALAAHVEGPPVPGSSRQENDAVDNVIRLRAMEGSIKTLMEMVGQRDAKILDLESTTAELETWVARRDGKIGALKDYNKRLRDDKKQLESELNDARERAEAQAQNAQREDASLRESLRESESALNNARKLLGARTEELTAAQAFMVTADKFSVADVLRLVEQLNDDAYQCAVMVSDAVLAQREALAGGKGDRVPQEDTEEERKLGKEGTEEERKLAKEARDLVVPVWGEEVVGKYQADIEKDGETFLFEMVVQSALVMRMKEIIQKMHFGSKAANKVLVGMWEGIRETHESSIANNWLSITHTQLKTQHVENEQAVHRLIADSCVPAHLQKKLEDMTKKALKIKEMASEGVLSAEVEVFAPRPSGSFNPERMQDEYAFGSNSGSSTVMNTPGGKNVEETGEKKKKILIVVSTGLGVQCSTKGKSEVALKSKVCSSRLWMLRCLGSGTWIEFYVIFCYFLRAIPMD</sequence>
<dbReference type="EMBL" id="JACGCI010000045">
    <property type="protein sequence ID" value="KAF6752169.1"/>
    <property type="molecule type" value="Genomic_DNA"/>
</dbReference>
<comment type="caution">
    <text evidence="4">The sequence shown here is derived from an EMBL/GenBank/DDBJ whole genome shotgun (WGS) entry which is preliminary data.</text>
</comment>
<feature type="region of interest" description="Disordered" evidence="2">
    <location>
        <begin position="514"/>
        <end position="540"/>
    </location>
</feature>
<proteinExistence type="predicted"/>
<keyword evidence="3" id="KW-1133">Transmembrane helix</keyword>
<feature type="compositionally biased region" description="Acidic residues" evidence="2">
    <location>
        <begin position="271"/>
        <end position="298"/>
    </location>
</feature>